<gene>
    <name evidence="1" type="ORF">C5O19_03140</name>
</gene>
<protein>
    <submittedName>
        <fullName evidence="1">Uncharacterized protein</fullName>
    </submittedName>
</protein>
<dbReference type="Proteomes" id="UP000239590">
    <property type="component" value="Unassembled WGS sequence"/>
</dbReference>
<reference evidence="2" key="1">
    <citation type="submission" date="2018-02" db="EMBL/GenBank/DDBJ databases">
        <title>Genome sequencing of Solimonas sp. HR-BB.</title>
        <authorList>
            <person name="Lee Y."/>
            <person name="Jeon C.O."/>
        </authorList>
    </citation>
    <scope>NUCLEOTIDE SEQUENCE [LARGE SCALE GENOMIC DNA]</scope>
    <source>
        <strain evidence="2">HR-U</strain>
    </source>
</reference>
<evidence type="ECO:0000313" key="2">
    <source>
        <dbReference type="Proteomes" id="UP000239590"/>
    </source>
</evidence>
<dbReference type="AlphaFoldDB" id="A0A2S7ILP6"/>
<organism evidence="1 2">
    <name type="scientific">Siphonobacter curvatus</name>
    <dbReference type="NCBI Taxonomy" id="2094562"/>
    <lineage>
        <taxon>Bacteria</taxon>
        <taxon>Pseudomonadati</taxon>
        <taxon>Bacteroidota</taxon>
        <taxon>Cytophagia</taxon>
        <taxon>Cytophagales</taxon>
        <taxon>Cytophagaceae</taxon>
        <taxon>Siphonobacter</taxon>
    </lineage>
</organism>
<evidence type="ECO:0000313" key="1">
    <source>
        <dbReference type="EMBL" id="PQA58673.1"/>
    </source>
</evidence>
<keyword evidence="2" id="KW-1185">Reference proteome</keyword>
<accession>A0A2S7ILP6</accession>
<proteinExistence type="predicted"/>
<sequence length="69" mass="7986">MIVGLSDRMKWAEKTKGFYGEALCTGNELTHTFNLLLKRHKRYSLSSFGCPEIVTGFGYRLDLFLDDFF</sequence>
<name>A0A2S7ILP6_9BACT</name>
<comment type="caution">
    <text evidence="1">The sequence shown here is derived from an EMBL/GenBank/DDBJ whole genome shotgun (WGS) entry which is preliminary data.</text>
</comment>
<dbReference type="EMBL" id="PTRA01000001">
    <property type="protein sequence ID" value="PQA58673.1"/>
    <property type="molecule type" value="Genomic_DNA"/>
</dbReference>